<dbReference type="PRINTS" id="PR00625">
    <property type="entry name" value="JDOMAIN"/>
</dbReference>
<dbReference type="PANTHER" id="PTHR43908">
    <property type="entry name" value="AT29763P-RELATED"/>
    <property type="match status" value="1"/>
</dbReference>
<keyword evidence="4" id="KW-0472">Membrane</keyword>
<protein>
    <recommendedName>
        <fullName evidence="6">J domain-containing protein</fullName>
    </recommendedName>
</protein>
<keyword evidence="2" id="KW-0812">Transmembrane</keyword>
<dbReference type="PANTHER" id="PTHR43908:SF3">
    <property type="entry name" value="AT29763P-RELATED"/>
    <property type="match status" value="1"/>
</dbReference>
<evidence type="ECO:0000313" key="8">
    <source>
        <dbReference type="Proteomes" id="UP000322873"/>
    </source>
</evidence>
<dbReference type="SMART" id="SM00271">
    <property type="entry name" value="DnaJ"/>
    <property type="match status" value="1"/>
</dbReference>
<dbReference type="Pfam" id="PF00226">
    <property type="entry name" value="DnaJ"/>
    <property type="match status" value="1"/>
</dbReference>
<dbReference type="Pfam" id="PF09320">
    <property type="entry name" value="DUF1977"/>
    <property type="match status" value="1"/>
</dbReference>
<name>A0A5M9K1L3_MONFR</name>
<gene>
    <name evidence="7" type="ORF">EYC84_005799</name>
</gene>
<evidence type="ECO:0000256" key="4">
    <source>
        <dbReference type="ARBA" id="ARBA00023136"/>
    </source>
</evidence>
<dbReference type="EMBL" id="VICG01000003">
    <property type="protein sequence ID" value="KAA8574309.1"/>
    <property type="molecule type" value="Genomic_DNA"/>
</dbReference>
<evidence type="ECO:0000259" key="6">
    <source>
        <dbReference type="PROSITE" id="PS50076"/>
    </source>
</evidence>
<dbReference type="AlphaFoldDB" id="A0A5M9K1L3"/>
<feature type="region of interest" description="Disordered" evidence="5">
    <location>
        <begin position="178"/>
        <end position="218"/>
    </location>
</feature>
<proteinExistence type="predicted"/>
<dbReference type="SUPFAM" id="SSF46565">
    <property type="entry name" value="Chaperone J-domain"/>
    <property type="match status" value="1"/>
</dbReference>
<dbReference type="InterPro" id="IPR051100">
    <property type="entry name" value="DnaJ_subfamily_B/C"/>
</dbReference>
<feature type="compositionally biased region" description="Low complexity" evidence="5">
    <location>
        <begin position="205"/>
        <end position="218"/>
    </location>
</feature>
<dbReference type="PROSITE" id="PS50076">
    <property type="entry name" value="DNAJ_2"/>
    <property type="match status" value="1"/>
</dbReference>
<evidence type="ECO:0000256" key="3">
    <source>
        <dbReference type="ARBA" id="ARBA00022989"/>
    </source>
</evidence>
<dbReference type="Proteomes" id="UP000322873">
    <property type="component" value="Unassembled WGS sequence"/>
</dbReference>
<keyword evidence="3" id="KW-1133">Transmembrane helix</keyword>
<comment type="caution">
    <text evidence="7">The sequence shown here is derived from an EMBL/GenBank/DDBJ whole genome shotgun (WGS) entry which is preliminary data.</text>
</comment>
<feature type="domain" description="J" evidence="6">
    <location>
        <begin position="117"/>
        <end position="184"/>
    </location>
</feature>
<dbReference type="InterPro" id="IPR001623">
    <property type="entry name" value="DnaJ_domain"/>
</dbReference>
<evidence type="ECO:0000256" key="5">
    <source>
        <dbReference type="SAM" id="MobiDB-lite"/>
    </source>
</evidence>
<organism evidence="7 8">
    <name type="scientific">Monilinia fructicola</name>
    <name type="common">Brown rot fungus</name>
    <name type="synonym">Ciboria fructicola</name>
    <dbReference type="NCBI Taxonomy" id="38448"/>
    <lineage>
        <taxon>Eukaryota</taxon>
        <taxon>Fungi</taxon>
        <taxon>Dikarya</taxon>
        <taxon>Ascomycota</taxon>
        <taxon>Pezizomycotina</taxon>
        <taxon>Leotiomycetes</taxon>
        <taxon>Helotiales</taxon>
        <taxon>Sclerotiniaceae</taxon>
        <taxon>Monilinia</taxon>
    </lineage>
</organism>
<comment type="subcellular location">
    <subcellularLocation>
        <location evidence="1">Membrane</location>
        <topology evidence="1">Single-pass membrane protein</topology>
    </subcellularLocation>
</comment>
<dbReference type="GO" id="GO:0005789">
    <property type="term" value="C:endoplasmic reticulum membrane"/>
    <property type="evidence" value="ECO:0007669"/>
    <property type="project" value="TreeGrafter"/>
</dbReference>
<dbReference type="InterPro" id="IPR036869">
    <property type="entry name" value="J_dom_sf"/>
</dbReference>
<feature type="compositionally biased region" description="Basic and acidic residues" evidence="5">
    <location>
        <begin position="86"/>
        <end position="98"/>
    </location>
</feature>
<dbReference type="GO" id="GO:0030544">
    <property type="term" value="F:Hsp70 protein binding"/>
    <property type="evidence" value="ECO:0007669"/>
    <property type="project" value="TreeGrafter"/>
</dbReference>
<dbReference type="FunFam" id="1.10.287.110:FF:000069">
    <property type="entry name" value="ER associated DnaJ chaperone"/>
    <property type="match status" value="1"/>
</dbReference>
<dbReference type="InterPro" id="IPR015399">
    <property type="entry name" value="DUF1977_DnaJ-like"/>
</dbReference>
<evidence type="ECO:0000256" key="2">
    <source>
        <dbReference type="ARBA" id="ARBA00022692"/>
    </source>
</evidence>
<evidence type="ECO:0000313" key="7">
    <source>
        <dbReference type="EMBL" id="KAA8574309.1"/>
    </source>
</evidence>
<accession>A0A5M9K1L3</accession>
<feature type="region of interest" description="Disordered" evidence="5">
    <location>
        <begin position="67"/>
        <end position="98"/>
    </location>
</feature>
<dbReference type="CDD" id="cd06257">
    <property type="entry name" value="DnaJ"/>
    <property type="match status" value="1"/>
</dbReference>
<dbReference type="GO" id="GO:0071218">
    <property type="term" value="P:cellular response to misfolded protein"/>
    <property type="evidence" value="ECO:0007669"/>
    <property type="project" value="TreeGrafter"/>
</dbReference>
<feature type="compositionally biased region" description="Basic and acidic residues" evidence="5">
    <location>
        <begin position="178"/>
        <end position="189"/>
    </location>
</feature>
<keyword evidence="8" id="KW-1185">Reference proteome</keyword>
<sequence length="426" mass="47655">MHAWNILAHDREYRTKHFSIVAIINYCDIPIPTQYHYSLRRLRFYENHCILTIPHCSIREPHHFPKNGAMSATASGADAKSNGTAKSREHNQGNQDRKFTIEQKAAVIRVRRCSPTAFYDILGLEEVKTTVTETEIKKAYRKLSLLTHPDKNGHEHADEAFKMVSRAFGVLSDKDKRAQYDRYGGDPDSRSGGGAPQSHPFSAFSQRSAGGAARPGGRSMFEEEISPEEMFRRFFTAGGFGGGGIFDDQPGFVFNMGGGPGIRVHQFGGGRPRRRPRDPNAPQAAPASLIQTLINLLPLLLLFVLPIIGSLFSGGGSSGPTMRFDNPVPPHTAHRVSSRMNVDYYVNPTDIKGFSTHKLAQLDRQAEVDYVSQLKAGCEYQVQQRNHLLQEAQGWFSNDMDKIQRARDMPMTSCKKLESMGIRNQY</sequence>
<dbReference type="Gene3D" id="1.10.287.110">
    <property type="entry name" value="DnaJ domain"/>
    <property type="match status" value="1"/>
</dbReference>
<evidence type="ECO:0000256" key="1">
    <source>
        <dbReference type="ARBA" id="ARBA00004167"/>
    </source>
</evidence>
<reference evidence="7 8" key="1">
    <citation type="submission" date="2019-06" db="EMBL/GenBank/DDBJ databases">
        <title>Genome Sequence of the Brown Rot Fungal Pathogen Monilinia fructicola.</title>
        <authorList>
            <person name="De Miccolis Angelini R.M."/>
            <person name="Landi L."/>
            <person name="Abate D."/>
            <person name="Pollastro S."/>
            <person name="Romanazzi G."/>
            <person name="Faretra F."/>
        </authorList>
    </citation>
    <scope>NUCLEOTIDE SEQUENCE [LARGE SCALE GENOMIC DNA]</scope>
    <source>
        <strain evidence="7 8">Mfrc123</strain>
    </source>
</reference>
<dbReference type="VEuPathDB" id="FungiDB:MFRU_015g01920"/>